<dbReference type="Proteomes" id="UP000295680">
    <property type="component" value="Unassembled WGS sequence"/>
</dbReference>
<name>A0A4R2JZZ0_9PSEU</name>
<dbReference type="PROSITE" id="PS50970">
    <property type="entry name" value="HCY"/>
    <property type="match status" value="1"/>
</dbReference>
<dbReference type="PIRSF" id="PIRSF037505">
    <property type="entry name" value="Betaine_HMT"/>
    <property type="match status" value="1"/>
</dbReference>
<dbReference type="RefSeq" id="WP_132117706.1">
    <property type="nucleotide sequence ID" value="NZ_SLWS01000004.1"/>
</dbReference>
<dbReference type="InterPro" id="IPR036589">
    <property type="entry name" value="HCY_dom_sf"/>
</dbReference>
<keyword evidence="1 4" id="KW-0489">Methyltransferase</keyword>
<feature type="domain" description="Hcy-binding" evidence="5">
    <location>
        <begin position="1"/>
        <end position="292"/>
    </location>
</feature>
<comment type="caution">
    <text evidence="6">The sequence shown here is derived from an EMBL/GenBank/DDBJ whole genome shotgun (WGS) entry which is preliminary data.</text>
</comment>
<evidence type="ECO:0000256" key="2">
    <source>
        <dbReference type="ARBA" id="ARBA00022679"/>
    </source>
</evidence>
<keyword evidence="2 4" id="KW-0808">Transferase</keyword>
<evidence type="ECO:0000256" key="1">
    <source>
        <dbReference type="ARBA" id="ARBA00022603"/>
    </source>
</evidence>
<protein>
    <submittedName>
        <fullName evidence="6">S-methylmethionine-dependent homocysteine/selenocysteine methylase</fullName>
    </submittedName>
</protein>
<evidence type="ECO:0000256" key="4">
    <source>
        <dbReference type="PROSITE-ProRule" id="PRU00333"/>
    </source>
</evidence>
<dbReference type="OrthoDB" id="9803687at2"/>
<dbReference type="SUPFAM" id="SSF82282">
    <property type="entry name" value="Homocysteine S-methyltransferase"/>
    <property type="match status" value="1"/>
</dbReference>
<dbReference type="GO" id="GO:0008168">
    <property type="term" value="F:methyltransferase activity"/>
    <property type="evidence" value="ECO:0007669"/>
    <property type="project" value="UniProtKB-UniRule"/>
</dbReference>
<dbReference type="PANTHER" id="PTHR11103:SF18">
    <property type="entry name" value="SLR1189 PROTEIN"/>
    <property type="match status" value="1"/>
</dbReference>
<keyword evidence="7" id="KW-1185">Reference proteome</keyword>
<dbReference type="AlphaFoldDB" id="A0A4R2JZZ0"/>
<evidence type="ECO:0000313" key="7">
    <source>
        <dbReference type="Proteomes" id="UP000295680"/>
    </source>
</evidence>
<proteinExistence type="predicted"/>
<dbReference type="PANTHER" id="PTHR11103">
    <property type="entry name" value="SLR1189 PROTEIN"/>
    <property type="match status" value="1"/>
</dbReference>
<dbReference type="GO" id="GO:0008270">
    <property type="term" value="F:zinc ion binding"/>
    <property type="evidence" value="ECO:0007669"/>
    <property type="project" value="InterPro"/>
</dbReference>
<dbReference type="Gene3D" id="3.20.20.330">
    <property type="entry name" value="Homocysteine-binding-like domain"/>
    <property type="match status" value="1"/>
</dbReference>
<comment type="cofactor">
    <cofactor evidence="3">
        <name>Zn(2+)</name>
        <dbReference type="ChEBI" id="CHEBI:29105"/>
    </cofactor>
    <text evidence="3">Binds 1 zinc ion per subunit.</text>
</comment>
<dbReference type="GO" id="GO:0009086">
    <property type="term" value="P:methionine biosynthetic process"/>
    <property type="evidence" value="ECO:0007669"/>
    <property type="project" value="InterPro"/>
</dbReference>
<keyword evidence="3 4" id="KW-0479">Metal-binding</keyword>
<dbReference type="EMBL" id="SLWS01000004">
    <property type="protein sequence ID" value="TCO59645.1"/>
    <property type="molecule type" value="Genomic_DNA"/>
</dbReference>
<sequence length="298" mass="31153">MSSGFSTAAPILLDGAVATELQRAGVPVHAPWWTTAALRTVKGREVLRSVHAAHLRAGAQVITANTFRCHGRALRPLGADPAALVRTAVGLARDACADTGIQALVAGSVAPVADCYRPDLVPPDAELRAEHGALAADLVRSGVDLVLVETMNTVREARIALAAVLDAGARGWVSFVCGPDGRLLSGERLRIAARTIERDGADTVLVNCTSPTDTTRCLAELRSGCAGRIGAYPNIEDRSGVDGHVDSHLPAELSPVDFANLLARWRAEFGPDVLGGCCGTSPDHLRAAAARLRMEVVA</sequence>
<keyword evidence="3 4" id="KW-0862">Zinc</keyword>
<evidence type="ECO:0000259" key="5">
    <source>
        <dbReference type="PROSITE" id="PS50970"/>
    </source>
</evidence>
<feature type="binding site" evidence="3 4">
    <location>
        <position position="208"/>
    </location>
    <ligand>
        <name>Zn(2+)</name>
        <dbReference type="ChEBI" id="CHEBI:29105"/>
    </ligand>
</feature>
<dbReference type="InterPro" id="IPR017226">
    <property type="entry name" value="BHMT-like"/>
</dbReference>
<reference evidence="6 7" key="1">
    <citation type="submission" date="2019-03" db="EMBL/GenBank/DDBJ databases">
        <title>Genomic Encyclopedia of Type Strains, Phase IV (KMG-IV): sequencing the most valuable type-strain genomes for metagenomic binning, comparative biology and taxonomic classification.</title>
        <authorList>
            <person name="Goeker M."/>
        </authorList>
    </citation>
    <scope>NUCLEOTIDE SEQUENCE [LARGE SCALE GENOMIC DNA]</scope>
    <source>
        <strain evidence="6 7">DSM 45934</strain>
    </source>
</reference>
<organism evidence="6 7">
    <name type="scientific">Actinocrispum wychmicini</name>
    <dbReference type="NCBI Taxonomy" id="1213861"/>
    <lineage>
        <taxon>Bacteria</taxon>
        <taxon>Bacillati</taxon>
        <taxon>Actinomycetota</taxon>
        <taxon>Actinomycetes</taxon>
        <taxon>Pseudonocardiales</taxon>
        <taxon>Pseudonocardiaceae</taxon>
        <taxon>Actinocrispum</taxon>
    </lineage>
</organism>
<dbReference type="Pfam" id="PF02574">
    <property type="entry name" value="S-methyl_trans"/>
    <property type="match status" value="1"/>
</dbReference>
<dbReference type="InterPro" id="IPR003726">
    <property type="entry name" value="HCY_dom"/>
</dbReference>
<feature type="binding site" evidence="3 4">
    <location>
        <position position="277"/>
    </location>
    <ligand>
        <name>Zn(2+)</name>
        <dbReference type="ChEBI" id="CHEBI:29105"/>
    </ligand>
</feature>
<gene>
    <name evidence="6" type="ORF">EV192_104488</name>
</gene>
<feature type="binding site" evidence="3 4">
    <location>
        <position position="278"/>
    </location>
    <ligand>
        <name>Zn(2+)</name>
        <dbReference type="ChEBI" id="CHEBI:29105"/>
    </ligand>
</feature>
<evidence type="ECO:0000313" key="6">
    <source>
        <dbReference type="EMBL" id="TCO59645.1"/>
    </source>
</evidence>
<dbReference type="GO" id="GO:0032259">
    <property type="term" value="P:methylation"/>
    <property type="evidence" value="ECO:0007669"/>
    <property type="project" value="UniProtKB-KW"/>
</dbReference>
<accession>A0A4R2JZZ0</accession>
<evidence type="ECO:0000256" key="3">
    <source>
        <dbReference type="PIRSR" id="PIRSR037505-2"/>
    </source>
</evidence>